<accession>A0A9Y1BKY9</accession>
<evidence type="ECO:0000259" key="4">
    <source>
        <dbReference type="PROSITE" id="PS50893"/>
    </source>
</evidence>
<dbReference type="InterPro" id="IPR017871">
    <property type="entry name" value="ABC_transporter-like_CS"/>
</dbReference>
<dbReference type="SUPFAM" id="SSF52540">
    <property type="entry name" value="P-loop containing nucleoside triphosphate hydrolases"/>
    <property type="match status" value="2"/>
</dbReference>
<keyword evidence="1" id="KW-0813">Transport</keyword>
<gene>
    <name evidence="5" type="ORF">K9W45_00420</name>
</gene>
<dbReference type="EMBL" id="CP084166">
    <property type="protein sequence ID" value="UJG40938.1"/>
    <property type="molecule type" value="Genomic_DNA"/>
</dbReference>
<dbReference type="Pfam" id="PF00005">
    <property type="entry name" value="ABC_tran"/>
    <property type="match status" value="2"/>
</dbReference>
<dbReference type="AlphaFoldDB" id="A0A9Y1BKY9"/>
<dbReference type="CDD" id="cd03255">
    <property type="entry name" value="ABC_MJ0796_LolCDE_FtsE"/>
    <property type="match status" value="2"/>
</dbReference>
<name>A0A9Y1BKY9_9ARCH</name>
<dbReference type="PROSITE" id="PS50893">
    <property type="entry name" value="ABC_TRANSPORTER_2"/>
    <property type="match status" value="2"/>
</dbReference>
<protein>
    <submittedName>
        <fullName evidence="5">ATP-binding cassette domain-containing protein</fullName>
    </submittedName>
</protein>
<proteinExistence type="predicted"/>
<evidence type="ECO:0000313" key="5">
    <source>
        <dbReference type="EMBL" id="UJG40938.1"/>
    </source>
</evidence>
<evidence type="ECO:0000256" key="3">
    <source>
        <dbReference type="ARBA" id="ARBA00022840"/>
    </source>
</evidence>
<dbReference type="Proteomes" id="UP001201020">
    <property type="component" value="Chromosome"/>
</dbReference>
<dbReference type="Gene3D" id="3.40.50.300">
    <property type="entry name" value="P-loop containing nucleotide triphosphate hydrolases"/>
    <property type="match status" value="2"/>
</dbReference>
<dbReference type="GO" id="GO:0005524">
    <property type="term" value="F:ATP binding"/>
    <property type="evidence" value="ECO:0007669"/>
    <property type="project" value="UniProtKB-KW"/>
</dbReference>
<keyword evidence="2" id="KW-0547">Nucleotide-binding</keyword>
<dbReference type="PANTHER" id="PTHR24220:SF86">
    <property type="entry name" value="ABC TRANSPORTER ABCH.1"/>
    <property type="match status" value="1"/>
</dbReference>
<dbReference type="PROSITE" id="PS00211">
    <property type="entry name" value="ABC_TRANSPORTER_1"/>
    <property type="match status" value="1"/>
</dbReference>
<dbReference type="InterPro" id="IPR015854">
    <property type="entry name" value="ABC_transpr_LolD-like"/>
</dbReference>
<dbReference type="InterPro" id="IPR003593">
    <property type="entry name" value="AAA+_ATPase"/>
</dbReference>
<dbReference type="PANTHER" id="PTHR24220">
    <property type="entry name" value="IMPORT ATP-BINDING PROTEIN"/>
    <property type="match status" value="1"/>
</dbReference>
<evidence type="ECO:0000256" key="1">
    <source>
        <dbReference type="ARBA" id="ARBA00022448"/>
    </source>
</evidence>
<feature type="domain" description="ABC transporter" evidence="4">
    <location>
        <begin position="347"/>
        <end position="586"/>
    </location>
</feature>
<dbReference type="SMART" id="SM00382">
    <property type="entry name" value="AAA"/>
    <property type="match status" value="2"/>
</dbReference>
<reference evidence="5" key="1">
    <citation type="journal article" date="2022" name="Nat. Microbiol.">
        <title>Unique mobile elements and scalable gene flow at the prokaryote-eukaryote boundary revealed by circularized Asgard archaea genomes.</title>
        <authorList>
            <person name="Wu F."/>
            <person name="Speth D.R."/>
            <person name="Philosof A."/>
            <person name="Cremiere A."/>
            <person name="Narayanan A."/>
            <person name="Barco R.A."/>
            <person name="Connon S.A."/>
            <person name="Amend J.P."/>
            <person name="Antoshechkin I.A."/>
            <person name="Orphan V.J."/>
        </authorList>
    </citation>
    <scope>NUCLEOTIDE SEQUENCE</scope>
    <source>
        <strain evidence="5">PM71</strain>
    </source>
</reference>
<organism evidence="5">
    <name type="scientific">Candidatus Heimdallarchaeum aukensis</name>
    <dbReference type="NCBI Taxonomy" id="2876573"/>
    <lineage>
        <taxon>Archaea</taxon>
        <taxon>Promethearchaeati</taxon>
        <taxon>Candidatus Heimdallarchaeota</taxon>
        <taxon>Candidatus Heimdallarchaeia (ex Rinke et al. 2021) (nom. nud.)</taxon>
        <taxon>Candidatus Heimdallarchaeales</taxon>
        <taxon>Candidatus Heimdallarchaeaceae</taxon>
        <taxon>Candidatus Heimdallarchaeum</taxon>
    </lineage>
</organism>
<dbReference type="GO" id="GO:0022857">
    <property type="term" value="F:transmembrane transporter activity"/>
    <property type="evidence" value="ECO:0007669"/>
    <property type="project" value="TreeGrafter"/>
</dbReference>
<dbReference type="InterPro" id="IPR027417">
    <property type="entry name" value="P-loop_NTPase"/>
</dbReference>
<dbReference type="InterPro" id="IPR003439">
    <property type="entry name" value="ABC_transporter-like_ATP-bd"/>
</dbReference>
<dbReference type="InterPro" id="IPR017911">
    <property type="entry name" value="MacB-like_ATP-bd"/>
</dbReference>
<dbReference type="GO" id="GO:0016887">
    <property type="term" value="F:ATP hydrolysis activity"/>
    <property type="evidence" value="ECO:0007669"/>
    <property type="project" value="InterPro"/>
</dbReference>
<keyword evidence="3 5" id="KW-0067">ATP-binding</keyword>
<evidence type="ECO:0000256" key="2">
    <source>
        <dbReference type="ARBA" id="ARBA00022741"/>
    </source>
</evidence>
<sequence length="595" mass="66989">MSGIYVKDLIKVYHDPETDVRVSALRGLDLFVKEGEVASIIGPSGAGKSTLIKILCGLETASGGSVYIGDTNIIELSEKEMQTFRFKNIGIINQFVAQNLLPNLTVEQNILLPLKMRYASKQRARKELEELLSALNIERIRYNPVTKISGGEAVRTSIGVTLAKKPKIILADEPTGQLDTANTNNIIETFKELNEAFNTTILVVTHDLRFRNAFNKSYIIRDGRLVGVNVEMDRSELDFLIKPQESSLQSVIDSSQFVRLPDEVYQTGEFKHIVEFDIHPSKKFSILFNPNNVTKKEIYEILPKTHEYSDIEEKIEAEAEDHKVSFDEVRPIMEQEFLADLSDRNIIEVKNLVKSFPLGKRTHEVLKGISFNIRKGDFVVIAGKSGAGKTTLMNVVSGVEKPTSGEIIIDGINITEESGSTISNMRFKDIAMISQVNNLFSQYTVKENMEIPEIFNGIKDFYSHIDFQEIAEECKIDHRLNQYPPELSAGEKQRAALAVALSRHTPIIFADEPTANLDSRLARNIISMLMETARVYNTTIVMSTHDLSLVRPGFRLIRLQDGKIIEDVRVTKNKLKGILEDYLDIKIEENGSVSY</sequence>
<feature type="domain" description="ABC transporter" evidence="4">
    <location>
        <begin position="4"/>
        <end position="247"/>
    </location>
</feature>
<dbReference type="GO" id="GO:0005886">
    <property type="term" value="C:plasma membrane"/>
    <property type="evidence" value="ECO:0007669"/>
    <property type="project" value="TreeGrafter"/>
</dbReference>